<evidence type="ECO:0000313" key="2">
    <source>
        <dbReference type="EMBL" id="KPV53259.1"/>
    </source>
</evidence>
<feature type="compositionally biased region" description="Basic and acidic residues" evidence="1">
    <location>
        <begin position="196"/>
        <end position="208"/>
    </location>
</feature>
<protein>
    <submittedName>
        <fullName evidence="2">Uncharacterized protein</fullName>
    </submittedName>
</protein>
<dbReference type="Proteomes" id="UP000050509">
    <property type="component" value="Unassembled WGS sequence"/>
</dbReference>
<evidence type="ECO:0000256" key="1">
    <source>
        <dbReference type="SAM" id="MobiDB-lite"/>
    </source>
</evidence>
<gene>
    <name evidence="2" type="ORF">SE17_10680</name>
</gene>
<accession>A0A0P9DSW2</accession>
<keyword evidence="3" id="KW-1185">Reference proteome</keyword>
<reference evidence="2 3" key="1">
    <citation type="submission" date="2015-09" db="EMBL/GenBank/DDBJ databases">
        <title>Draft genome sequence of Kouleothrix aurantiaca JCM 19913.</title>
        <authorList>
            <person name="Hemp J."/>
        </authorList>
    </citation>
    <scope>NUCLEOTIDE SEQUENCE [LARGE SCALE GENOMIC DNA]</scope>
    <source>
        <strain evidence="2 3">COM-B</strain>
    </source>
</reference>
<feature type="region of interest" description="Disordered" evidence="1">
    <location>
        <begin position="157"/>
        <end position="208"/>
    </location>
</feature>
<organism evidence="2 3">
    <name type="scientific">Kouleothrix aurantiaca</name>
    <dbReference type="NCBI Taxonomy" id="186479"/>
    <lineage>
        <taxon>Bacteria</taxon>
        <taxon>Bacillati</taxon>
        <taxon>Chloroflexota</taxon>
        <taxon>Chloroflexia</taxon>
        <taxon>Chloroflexales</taxon>
        <taxon>Roseiflexineae</taxon>
        <taxon>Roseiflexaceae</taxon>
        <taxon>Kouleothrix</taxon>
    </lineage>
</organism>
<feature type="compositionally biased region" description="Low complexity" evidence="1">
    <location>
        <begin position="176"/>
        <end position="189"/>
    </location>
</feature>
<dbReference type="EMBL" id="LJCR01000300">
    <property type="protein sequence ID" value="KPV53259.1"/>
    <property type="molecule type" value="Genomic_DNA"/>
</dbReference>
<dbReference type="AlphaFoldDB" id="A0A0P9DSW2"/>
<comment type="caution">
    <text evidence="2">The sequence shown here is derived from an EMBL/GenBank/DDBJ whole genome shotgun (WGS) entry which is preliminary data.</text>
</comment>
<sequence>MASKLEGLIKSKAATIAQGQPYALSLPELPERAGALPEPLQMIARQYIGARRRSGEALLDAARWLHEARALASHGDWKVFKEATSTSDDTAERLLNIHIQAMQNPQFADAIARNWLTQSAAALLARQSTPPELIEELLAAPEPPTKADIEARLRTPKHTQNPHSADFDDAIPPPQQRGTTYQQRTQQRTPPAPELGEDRRADEAREVADHAQIAEARVATDQGDHTSAAHAPDHVQVANWQATQAKHAAVIAAAQAFNTQQRAIMAQWPQHTLARQADLRSSMAHTDALLALLEEGGS</sequence>
<evidence type="ECO:0000313" key="3">
    <source>
        <dbReference type="Proteomes" id="UP000050509"/>
    </source>
</evidence>
<name>A0A0P9DSW2_9CHLR</name>
<proteinExistence type="predicted"/>